<dbReference type="InterPro" id="IPR012675">
    <property type="entry name" value="Beta-grasp_dom_sf"/>
</dbReference>
<keyword evidence="6" id="KW-1185">Reference proteome</keyword>
<evidence type="ECO:0000256" key="3">
    <source>
        <dbReference type="SAM" id="MobiDB-lite"/>
    </source>
</evidence>
<reference evidence="5 6" key="1">
    <citation type="submission" date="2019-01" db="EMBL/GenBank/DDBJ databases">
        <title>Nuclear Genome Assembly of the Microalgal Biofuel strain Nannochloropsis salina CCMP1776.</title>
        <authorList>
            <person name="Hovde B."/>
        </authorList>
    </citation>
    <scope>NUCLEOTIDE SEQUENCE [LARGE SCALE GENOMIC DNA]</scope>
    <source>
        <strain evidence="5 6">CCMP1776</strain>
    </source>
</reference>
<dbReference type="Proteomes" id="UP000355283">
    <property type="component" value="Unassembled WGS sequence"/>
</dbReference>
<feature type="compositionally biased region" description="Basic and acidic residues" evidence="3">
    <location>
        <begin position="406"/>
        <end position="436"/>
    </location>
</feature>
<feature type="region of interest" description="Disordered" evidence="3">
    <location>
        <begin position="406"/>
        <end position="442"/>
    </location>
</feature>
<dbReference type="InterPro" id="IPR013646">
    <property type="entry name" value="YGR210-like_G4"/>
</dbReference>
<gene>
    <name evidence="5" type="ORF">NSK_007627</name>
</gene>
<evidence type="ECO:0000256" key="1">
    <source>
        <dbReference type="ARBA" id="ARBA00022741"/>
    </source>
</evidence>
<dbReference type="Pfam" id="PF08438">
    <property type="entry name" value="YGR210-like_G4"/>
    <property type="match status" value="1"/>
</dbReference>
<dbReference type="PANTHER" id="PTHR23305">
    <property type="entry name" value="OBG GTPASE FAMILY"/>
    <property type="match status" value="1"/>
</dbReference>
<dbReference type="Gene3D" id="1.10.8.470">
    <property type="match status" value="1"/>
</dbReference>
<organism evidence="5 6">
    <name type="scientific">Nannochloropsis salina CCMP1776</name>
    <dbReference type="NCBI Taxonomy" id="1027361"/>
    <lineage>
        <taxon>Eukaryota</taxon>
        <taxon>Sar</taxon>
        <taxon>Stramenopiles</taxon>
        <taxon>Ochrophyta</taxon>
        <taxon>Eustigmatophyceae</taxon>
        <taxon>Eustigmatales</taxon>
        <taxon>Monodopsidaceae</taxon>
        <taxon>Microchloropsis</taxon>
        <taxon>Microchloropsis salina</taxon>
    </lineage>
</organism>
<dbReference type="Gene3D" id="3.40.50.300">
    <property type="entry name" value="P-loop containing nucleotide triphosphate hydrolases"/>
    <property type="match status" value="1"/>
</dbReference>
<evidence type="ECO:0000313" key="5">
    <source>
        <dbReference type="EMBL" id="TFJ80984.1"/>
    </source>
</evidence>
<dbReference type="GO" id="GO:0005525">
    <property type="term" value="F:GTP binding"/>
    <property type="evidence" value="ECO:0007669"/>
    <property type="project" value="UniProtKB-KW"/>
</dbReference>
<accession>A0A4D9CR33</accession>
<dbReference type="GO" id="GO:0016887">
    <property type="term" value="F:ATP hydrolysis activity"/>
    <property type="evidence" value="ECO:0007669"/>
    <property type="project" value="TreeGrafter"/>
</dbReference>
<dbReference type="PANTHER" id="PTHR23305:SF1">
    <property type="entry name" value="OBG-TYPE G DOMAIN-CONTAINING PROTEIN"/>
    <property type="match status" value="1"/>
</dbReference>
<dbReference type="InterPro" id="IPR031167">
    <property type="entry name" value="G_OBG"/>
</dbReference>
<proteinExistence type="predicted"/>
<dbReference type="EMBL" id="SDOX01000145">
    <property type="protein sequence ID" value="TFJ80984.1"/>
    <property type="molecule type" value="Genomic_DNA"/>
</dbReference>
<feature type="domain" description="OBG-type G" evidence="4">
    <location>
        <begin position="1"/>
        <end position="247"/>
    </location>
</feature>
<dbReference type="PRINTS" id="PR00326">
    <property type="entry name" value="GTP1OBG"/>
</dbReference>
<dbReference type="InterPro" id="IPR006073">
    <property type="entry name" value="GTP-bd"/>
</dbReference>
<comment type="caution">
    <text evidence="5">The sequence shown here is derived from an EMBL/GenBank/DDBJ whole genome shotgun (WGS) entry which is preliminary data.</text>
</comment>
<dbReference type="GO" id="GO:0005737">
    <property type="term" value="C:cytoplasm"/>
    <property type="evidence" value="ECO:0007669"/>
    <property type="project" value="TreeGrafter"/>
</dbReference>
<keyword evidence="2" id="KW-0342">GTP-binding</keyword>
<evidence type="ECO:0000259" key="4">
    <source>
        <dbReference type="PROSITE" id="PS51710"/>
    </source>
</evidence>
<dbReference type="InterPro" id="IPR027417">
    <property type="entry name" value="P-loop_NTPase"/>
</dbReference>
<dbReference type="PROSITE" id="PS51710">
    <property type="entry name" value="G_OBG"/>
    <property type="match status" value="1"/>
</dbReference>
<evidence type="ECO:0000313" key="6">
    <source>
        <dbReference type="Proteomes" id="UP000355283"/>
    </source>
</evidence>
<dbReference type="OrthoDB" id="545683at2759"/>
<sequence length="442" mass="48599">MPSVGEAPRQPNTGVTYYRVPCACAPHGKVKDCQPRYGRCANGMRFIPVKLLDVAGLVPGASEGAGLGNKFLDDLRHADVLMHILDVSGTTNEKGEATVGYDPINDAEWLHGEIHAWVFNNLWRRWTSVVRRHTATKSSAASTLLGQLSGYGANPVMINKVLDKLGVRDPVYLGEWEEEEVKALVEAFLSVRFPTILLLNKADQAGDTDKNISRIVERYDASKCFVASAGAECFLKICRQKKVIRYQAGAGNFETIEDIQDDLDFRKARGEHVPAMEEETAGLEMPDSKTKKRLEKIRDMVLFRYGGTGVWAAVQAAVDLQHPVVCYPVKSLSNFSTDADGGRVFGNAILVRPGSTVRSVAGNVASGMVEHLQYAELLEEGGIRRRVGEDQVLTGQKNIIKFFYRPVEERPSHTGHSQSKEKDQSKSKSKSDKTGDSGDCEG</sequence>
<dbReference type="AlphaFoldDB" id="A0A4D9CR33"/>
<dbReference type="FunFam" id="1.10.8.470:FF:000001">
    <property type="entry name" value="GTP-binding protein homolog"/>
    <property type="match status" value="1"/>
</dbReference>
<dbReference type="Gene3D" id="3.10.20.30">
    <property type="match status" value="1"/>
</dbReference>
<protein>
    <recommendedName>
        <fullName evidence="4">OBG-type G domain-containing protein</fullName>
    </recommendedName>
</protein>
<keyword evidence="1" id="KW-0547">Nucleotide-binding</keyword>
<dbReference type="SUPFAM" id="SSF52540">
    <property type="entry name" value="P-loop containing nucleoside triphosphate hydrolases"/>
    <property type="match status" value="1"/>
</dbReference>
<name>A0A4D9CR33_9STRA</name>
<evidence type="ECO:0000256" key="2">
    <source>
        <dbReference type="ARBA" id="ARBA00023134"/>
    </source>
</evidence>